<evidence type="ECO:0000256" key="5">
    <source>
        <dbReference type="ARBA" id="ARBA00023128"/>
    </source>
</evidence>
<dbReference type="PANTHER" id="PTHR46909">
    <property type="entry name" value="39S RIBOSOMAL PROTEIN L36, MITOCHONDRIAL"/>
    <property type="match status" value="1"/>
</dbReference>
<evidence type="ECO:0000256" key="8">
    <source>
        <dbReference type="ARBA" id="ARBA00035411"/>
    </source>
</evidence>
<dbReference type="Proteomes" id="UP001153714">
    <property type="component" value="Chromosome 6"/>
</dbReference>
<sequence length="109" mass="12778">MQKILTVAKMISNTLGNKTMIAPNLYGSFKNATESRLLTPITPMINLICNMKVKGRVRRRCKACYFVVRDQRYYIMCPKFPRHKQMAMRQKPHNRYILTSASQSPVRPW</sequence>
<keyword evidence="4" id="KW-0689">Ribosomal protein</keyword>
<dbReference type="OrthoDB" id="10265903at2759"/>
<dbReference type="PANTHER" id="PTHR46909:SF1">
    <property type="entry name" value="LARGE RIBOSOMAL SUBUNIT PROTEIN BL36M"/>
    <property type="match status" value="1"/>
</dbReference>
<dbReference type="GO" id="GO:0005762">
    <property type="term" value="C:mitochondrial large ribosomal subunit"/>
    <property type="evidence" value="ECO:0007669"/>
    <property type="project" value="TreeGrafter"/>
</dbReference>
<evidence type="ECO:0000256" key="3">
    <source>
        <dbReference type="ARBA" id="ARBA00022946"/>
    </source>
</evidence>
<protein>
    <recommendedName>
        <fullName evidence="7">Large ribosomal subunit protein bL36m</fullName>
    </recommendedName>
    <alternativeName>
        <fullName evidence="8">39S ribosomal protein L36, mitochondrial</fullName>
    </alternativeName>
</protein>
<evidence type="ECO:0000256" key="4">
    <source>
        <dbReference type="ARBA" id="ARBA00022980"/>
    </source>
</evidence>
<dbReference type="EMBL" id="OU893337">
    <property type="protein sequence ID" value="CAG9793868.1"/>
    <property type="molecule type" value="Genomic_DNA"/>
</dbReference>
<keyword evidence="6" id="KW-0687">Ribonucleoprotein</keyword>
<reference evidence="9" key="2">
    <citation type="submission" date="2022-10" db="EMBL/GenBank/DDBJ databases">
        <authorList>
            <consortium name="ENA_rothamsted_submissions"/>
            <consortium name="culmorum"/>
            <person name="King R."/>
        </authorList>
    </citation>
    <scope>NUCLEOTIDE SEQUENCE</scope>
</reference>
<keyword evidence="10" id="KW-1185">Reference proteome</keyword>
<dbReference type="AlphaFoldDB" id="A0A9N9RAT6"/>
<comment type="subcellular location">
    <subcellularLocation>
        <location evidence="1">Mitochondrion</location>
    </subcellularLocation>
</comment>
<evidence type="ECO:0000313" key="10">
    <source>
        <dbReference type="Proteomes" id="UP001153714"/>
    </source>
</evidence>
<dbReference type="InterPro" id="IPR035977">
    <property type="entry name" value="Ribosomal_bL36_sp"/>
</dbReference>
<gene>
    <name evidence="9" type="ORF">DIATSA_LOCUS11281</name>
</gene>
<proteinExistence type="inferred from homology"/>
<comment type="similarity">
    <text evidence="2">Belongs to the bacterial ribosomal protein bL36 family.</text>
</comment>
<name>A0A9N9RAT6_9NEOP</name>
<evidence type="ECO:0000256" key="1">
    <source>
        <dbReference type="ARBA" id="ARBA00004173"/>
    </source>
</evidence>
<evidence type="ECO:0000256" key="2">
    <source>
        <dbReference type="ARBA" id="ARBA00007645"/>
    </source>
</evidence>
<dbReference type="SUPFAM" id="SSF57840">
    <property type="entry name" value="Ribosomal protein L36"/>
    <property type="match status" value="1"/>
</dbReference>
<accession>A0A9N9RAT6</accession>
<evidence type="ECO:0000256" key="6">
    <source>
        <dbReference type="ARBA" id="ARBA00023274"/>
    </source>
</evidence>
<evidence type="ECO:0000313" key="9">
    <source>
        <dbReference type="EMBL" id="CAG9793868.1"/>
    </source>
</evidence>
<dbReference type="GO" id="GO:0006412">
    <property type="term" value="P:translation"/>
    <property type="evidence" value="ECO:0007669"/>
    <property type="project" value="InterPro"/>
</dbReference>
<dbReference type="GO" id="GO:0003735">
    <property type="term" value="F:structural constituent of ribosome"/>
    <property type="evidence" value="ECO:0007669"/>
    <property type="project" value="InterPro"/>
</dbReference>
<evidence type="ECO:0000256" key="7">
    <source>
        <dbReference type="ARBA" id="ARBA00035239"/>
    </source>
</evidence>
<dbReference type="InterPro" id="IPR000473">
    <property type="entry name" value="Ribosomal_bL36"/>
</dbReference>
<keyword evidence="3" id="KW-0809">Transit peptide</keyword>
<organism evidence="9 10">
    <name type="scientific">Diatraea saccharalis</name>
    <name type="common">sugarcane borer</name>
    <dbReference type="NCBI Taxonomy" id="40085"/>
    <lineage>
        <taxon>Eukaryota</taxon>
        <taxon>Metazoa</taxon>
        <taxon>Ecdysozoa</taxon>
        <taxon>Arthropoda</taxon>
        <taxon>Hexapoda</taxon>
        <taxon>Insecta</taxon>
        <taxon>Pterygota</taxon>
        <taxon>Neoptera</taxon>
        <taxon>Endopterygota</taxon>
        <taxon>Lepidoptera</taxon>
        <taxon>Glossata</taxon>
        <taxon>Ditrysia</taxon>
        <taxon>Pyraloidea</taxon>
        <taxon>Crambidae</taxon>
        <taxon>Crambinae</taxon>
        <taxon>Diatraea</taxon>
    </lineage>
</organism>
<dbReference type="Pfam" id="PF00444">
    <property type="entry name" value="Ribosomal_L36"/>
    <property type="match status" value="1"/>
</dbReference>
<dbReference type="InterPro" id="IPR052143">
    <property type="entry name" value="Mitoribosomal_bL36m"/>
</dbReference>
<keyword evidence="5" id="KW-0496">Mitochondrion</keyword>
<reference evidence="9" key="1">
    <citation type="submission" date="2021-12" db="EMBL/GenBank/DDBJ databases">
        <authorList>
            <person name="King R."/>
        </authorList>
    </citation>
    <scope>NUCLEOTIDE SEQUENCE</scope>
</reference>